<sequence>MTRFHHSDPAGGALTYHGGRLDVAAERFQSAPQPWIDLSTGISPFAWPTERLAAPDLRALPSPAALAALGLAAAEHFGAPAVPIAALPGSEIGLRMLGSIDPPRPWRVVGPGYRSHLDALPGAMAIAPESLDDEAGLGGTILLANPNNPDGISWQPDRLIAVARRLGERGGLLIVDEAFGDALPDTSILPLIERDDPVLVFRSFGKFFGLAGVRLGFVAGEANRVARLADRLGSWPVSALAIACGTAAYRDTRWIAAACVRQASVAADLDAVLARHGLAARGACPLFRLVETEAAPEIFDRLGRSGILVRPFDDAPRWLRFGLPADDEAMRRLDEALGNG</sequence>
<name>A0A1H8CRA6_9SPHN</name>
<evidence type="ECO:0000259" key="3">
    <source>
        <dbReference type="Pfam" id="PF00155"/>
    </source>
</evidence>
<organism evidence="4 5">
    <name type="scientific">Sphingomonas gellani</name>
    <dbReference type="NCBI Taxonomy" id="1166340"/>
    <lineage>
        <taxon>Bacteria</taxon>
        <taxon>Pseudomonadati</taxon>
        <taxon>Pseudomonadota</taxon>
        <taxon>Alphaproteobacteria</taxon>
        <taxon>Sphingomonadales</taxon>
        <taxon>Sphingomonadaceae</taxon>
        <taxon>Sphingomonas</taxon>
    </lineage>
</organism>
<feature type="domain" description="Aminotransferase class I/classII large" evidence="3">
    <location>
        <begin position="140"/>
        <end position="333"/>
    </location>
</feature>
<dbReference type="OrthoDB" id="9799304at2"/>
<evidence type="ECO:0000256" key="1">
    <source>
        <dbReference type="ARBA" id="ARBA00001933"/>
    </source>
</evidence>
<evidence type="ECO:0000313" key="4">
    <source>
        <dbReference type="EMBL" id="SEM97516.1"/>
    </source>
</evidence>
<dbReference type="Gene3D" id="3.40.640.10">
    <property type="entry name" value="Type I PLP-dependent aspartate aminotransferase-like (Major domain)"/>
    <property type="match status" value="1"/>
</dbReference>
<comment type="cofactor">
    <cofactor evidence="1">
        <name>pyridoxal 5'-phosphate</name>
        <dbReference type="ChEBI" id="CHEBI:597326"/>
    </cofactor>
</comment>
<dbReference type="InterPro" id="IPR015424">
    <property type="entry name" value="PyrdxlP-dep_Trfase"/>
</dbReference>
<evidence type="ECO:0000256" key="2">
    <source>
        <dbReference type="ARBA" id="ARBA00022898"/>
    </source>
</evidence>
<keyword evidence="5" id="KW-1185">Reference proteome</keyword>
<gene>
    <name evidence="4" type="ORF">SAMN05192583_1721</name>
</gene>
<dbReference type="GO" id="GO:0030170">
    <property type="term" value="F:pyridoxal phosphate binding"/>
    <property type="evidence" value="ECO:0007669"/>
    <property type="project" value="InterPro"/>
</dbReference>
<dbReference type="Pfam" id="PF00155">
    <property type="entry name" value="Aminotran_1_2"/>
    <property type="match status" value="1"/>
</dbReference>
<dbReference type="InterPro" id="IPR015422">
    <property type="entry name" value="PyrdxlP-dep_Trfase_small"/>
</dbReference>
<accession>A0A1H8CRA6</accession>
<proteinExistence type="predicted"/>
<keyword evidence="2" id="KW-0663">Pyridoxal phosphate</keyword>
<dbReference type="PANTHER" id="PTHR42885:SF1">
    <property type="entry name" value="THREONINE-PHOSPHATE DECARBOXYLASE"/>
    <property type="match status" value="1"/>
</dbReference>
<reference evidence="5" key="1">
    <citation type="submission" date="2016-10" db="EMBL/GenBank/DDBJ databases">
        <authorList>
            <person name="Varghese N."/>
            <person name="Submissions S."/>
        </authorList>
    </citation>
    <scope>NUCLEOTIDE SEQUENCE [LARGE SCALE GENOMIC DNA]</scope>
    <source>
        <strain evidence="5">S6-262</strain>
    </source>
</reference>
<evidence type="ECO:0000313" key="5">
    <source>
        <dbReference type="Proteomes" id="UP000199206"/>
    </source>
</evidence>
<dbReference type="AlphaFoldDB" id="A0A1H8CRA6"/>
<dbReference type="Proteomes" id="UP000199206">
    <property type="component" value="Unassembled WGS sequence"/>
</dbReference>
<dbReference type="InterPro" id="IPR004839">
    <property type="entry name" value="Aminotransferase_I/II_large"/>
</dbReference>
<dbReference type="RefSeq" id="WP_093665271.1">
    <property type="nucleotide sequence ID" value="NZ_FOCF01000003.1"/>
</dbReference>
<dbReference type="PANTHER" id="PTHR42885">
    <property type="entry name" value="HISTIDINOL-PHOSPHATE AMINOTRANSFERASE-RELATED"/>
    <property type="match status" value="1"/>
</dbReference>
<dbReference type="STRING" id="1166340.SAMN05192583_1721"/>
<dbReference type="CDD" id="cd00609">
    <property type="entry name" value="AAT_like"/>
    <property type="match status" value="1"/>
</dbReference>
<dbReference type="EMBL" id="FOCF01000003">
    <property type="protein sequence ID" value="SEM97516.1"/>
    <property type="molecule type" value="Genomic_DNA"/>
</dbReference>
<dbReference type="Gene3D" id="3.90.1150.10">
    <property type="entry name" value="Aspartate Aminotransferase, domain 1"/>
    <property type="match status" value="1"/>
</dbReference>
<dbReference type="InterPro" id="IPR015421">
    <property type="entry name" value="PyrdxlP-dep_Trfase_major"/>
</dbReference>
<protein>
    <submittedName>
        <fullName evidence="4">L-threonine O-3-phosphate decarboxylase</fullName>
    </submittedName>
</protein>
<dbReference type="SUPFAM" id="SSF53383">
    <property type="entry name" value="PLP-dependent transferases"/>
    <property type="match status" value="1"/>
</dbReference>